<dbReference type="InterPro" id="IPR006909">
    <property type="entry name" value="Rad21/Rec8_C_eu"/>
</dbReference>
<feature type="domain" description="Rad21/Rec8-like protein C-terminal eukaryotic" evidence="2">
    <location>
        <begin position="286"/>
        <end position="333"/>
    </location>
</feature>
<dbReference type="Gene3D" id="1.10.10.580">
    <property type="entry name" value="Structural maintenance of chromosome 1. Chain E"/>
    <property type="match status" value="1"/>
</dbReference>
<feature type="compositionally biased region" description="Polar residues" evidence="1">
    <location>
        <begin position="246"/>
        <end position="256"/>
    </location>
</feature>
<evidence type="ECO:0000313" key="3">
    <source>
        <dbReference type="EMBL" id="PJF17822.1"/>
    </source>
</evidence>
<evidence type="ECO:0000256" key="1">
    <source>
        <dbReference type="SAM" id="MobiDB-lite"/>
    </source>
</evidence>
<name>A0A2H9TJ90_9FUNG</name>
<protein>
    <recommendedName>
        <fullName evidence="2">Rad21/Rec8-like protein C-terminal eukaryotic domain-containing protein</fullName>
    </recommendedName>
</protein>
<comment type="caution">
    <text evidence="3">The sequence shown here is derived from an EMBL/GenBank/DDBJ whole genome shotgun (WGS) entry which is preliminary data.</text>
</comment>
<dbReference type="InterPro" id="IPR036390">
    <property type="entry name" value="WH_DNA-bd_sf"/>
</dbReference>
<dbReference type="SUPFAM" id="SSF46785">
    <property type="entry name" value="Winged helix' DNA-binding domain"/>
    <property type="match status" value="1"/>
</dbReference>
<sequence>MAAQPMRRPNLEYDASNLNFGLGPAKEDELPSEFQMDVEFGRRATMDGNLMSDPLRQSIEAGRRAESPRPSLPFSPLRTPTKNVDFEFEQVPLNEDFGYFDEPPMPEVPFNDRLSAPPAPVSAVAVTRQARIRRTRSIKPVSLDVEIEVSNNFIQECVRDSTPILLPKPSWNNHSLAESLCLLSIEAPARPKVATIIEPALEFEEQVPLNDDDYALGPADFAMEADVPMPRSPKSPRIMNDENAVPNFNRSITNSPTKQRTASLSLSDESLDILAIWQQAFRSAHSLQFDKLVPTAHRKQVADSFLQLLVLQTKGLVISDQQVPFGAITVQPTDALFNATSEVLKLS</sequence>
<dbReference type="InterPro" id="IPR023093">
    <property type="entry name" value="ScpA-like_C"/>
</dbReference>
<gene>
    <name evidence="3" type="ORF">PSACC_02364</name>
</gene>
<keyword evidence="4" id="KW-1185">Reference proteome</keyword>
<dbReference type="EMBL" id="MTSL01000158">
    <property type="protein sequence ID" value="PJF17822.1"/>
    <property type="molecule type" value="Genomic_DNA"/>
</dbReference>
<dbReference type="AlphaFoldDB" id="A0A2H9TJ90"/>
<evidence type="ECO:0000313" key="4">
    <source>
        <dbReference type="Proteomes" id="UP000240830"/>
    </source>
</evidence>
<dbReference type="Pfam" id="PF04824">
    <property type="entry name" value="Rad21_Rec8"/>
    <property type="match status" value="1"/>
</dbReference>
<feature type="region of interest" description="Disordered" evidence="1">
    <location>
        <begin position="45"/>
        <end position="78"/>
    </location>
</feature>
<reference evidence="3 4" key="1">
    <citation type="submission" date="2016-10" db="EMBL/GenBank/DDBJ databases">
        <title>The genome of Paramicrosporidium saccamoebae is the missing link in understanding Cryptomycota and Microsporidia evolution.</title>
        <authorList>
            <person name="Quandt C.A."/>
            <person name="Beaudet D."/>
            <person name="Corsaro D."/>
            <person name="Michel R."/>
            <person name="Corradi N."/>
            <person name="James T."/>
        </authorList>
    </citation>
    <scope>NUCLEOTIDE SEQUENCE [LARGE SCALE GENOMIC DNA]</scope>
    <source>
        <strain evidence="3 4">KSL3</strain>
    </source>
</reference>
<dbReference type="Proteomes" id="UP000240830">
    <property type="component" value="Unassembled WGS sequence"/>
</dbReference>
<feature type="region of interest" description="Disordered" evidence="1">
    <location>
        <begin position="231"/>
        <end position="256"/>
    </location>
</feature>
<accession>A0A2H9TJ90</accession>
<proteinExistence type="predicted"/>
<evidence type="ECO:0000259" key="2">
    <source>
        <dbReference type="Pfam" id="PF04824"/>
    </source>
</evidence>
<organism evidence="3 4">
    <name type="scientific">Paramicrosporidium saccamoebae</name>
    <dbReference type="NCBI Taxonomy" id="1246581"/>
    <lineage>
        <taxon>Eukaryota</taxon>
        <taxon>Fungi</taxon>
        <taxon>Fungi incertae sedis</taxon>
        <taxon>Cryptomycota</taxon>
        <taxon>Cryptomycota incertae sedis</taxon>
        <taxon>Paramicrosporidium</taxon>
    </lineage>
</organism>
<feature type="compositionally biased region" description="Low complexity" evidence="1">
    <location>
        <begin position="68"/>
        <end position="78"/>
    </location>
</feature>